<dbReference type="Proteomes" id="UP000800035">
    <property type="component" value="Unassembled WGS sequence"/>
</dbReference>
<dbReference type="AlphaFoldDB" id="A0A6A5TYY2"/>
<feature type="transmembrane region" description="Helical" evidence="2">
    <location>
        <begin position="326"/>
        <end position="346"/>
    </location>
</feature>
<evidence type="ECO:0000259" key="4">
    <source>
        <dbReference type="SMART" id="SM00664"/>
    </source>
</evidence>
<dbReference type="InterPro" id="IPR015920">
    <property type="entry name" value="Cellobiose_DH-like_cyt"/>
</dbReference>
<keyword evidence="2" id="KW-0812">Transmembrane</keyword>
<dbReference type="PANTHER" id="PTHR47797:SF1">
    <property type="entry name" value="CYTOCHROME B561 DOMAIN-CONTAINING PROTEIN-RELATED"/>
    <property type="match status" value="1"/>
</dbReference>
<dbReference type="PANTHER" id="PTHR47797">
    <property type="entry name" value="DEHYDROGENASE, PUTATIVE (AFU_ORTHOLOGUE AFUA_8G05805)-RELATED"/>
    <property type="match status" value="1"/>
</dbReference>
<dbReference type="Pfam" id="PF16010">
    <property type="entry name" value="CDH-cyt"/>
    <property type="match status" value="1"/>
</dbReference>
<feature type="transmembrane region" description="Helical" evidence="2">
    <location>
        <begin position="293"/>
        <end position="314"/>
    </location>
</feature>
<keyword evidence="2" id="KW-0472">Membrane</keyword>
<dbReference type="CDD" id="cd09630">
    <property type="entry name" value="CDH_like_cytochrome"/>
    <property type="match status" value="1"/>
</dbReference>
<reference evidence="5" key="1">
    <citation type="journal article" date="2020" name="Stud. Mycol.">
        <title>101 Dothideomycetes genomes: a test case for predicting lifestyles and emergence of pathogens.</title>
        <authorList>
            <person name="Haridas S."/>
            <person name="Albert R."/>
            <person name="Binder M."/>
            <person name="Bloem J."/>
            <person name="Labutti K."/>
            <person name="Salamov A."/>
            <person name="Andreopoulos B."/>
            <person name="Baker S."/>
            <person name="Barry K."/>
            <person name="Bills G."/>
            <person name="Bluhm B."/>
            <person name="Cannon C."/>
            <person name="Castanera R."/>
            <person name="Culley D."/>
            <person name="Daum C."/>
            <person name="Ezra D."/>
            <person name="Gonzalez J."/>
            <person name="Henrissat B."/>
            <person name="Kuo A."/>
            <person name="Liang C."/>
            <person name="Lipzen A."/>
            <person name="Lutzoni F."/>
            <person name="Magnuson J."/>
            <person name="Mondo S."/>
            <person name="Nolan M."/>
            <person name="Ohm R."/>
            <person name="Pangilinan J."/>
            <person name="Park H.-J."/>
            <person name="Ramirez L."/>
            <person name="Alfaro M."/>
            <person name="Sun H."/>
            <person name="Tritt A."/>
            <person name="Yoshinaga Y."/>
            <person name="Zwiers L.-H."/>
            <person name="Turgeon B."/>
            <person name="Goodwin S."/>
            <person name="Spatafora J."/>
            <person name="Crous P."/>
            <person name="Grigoriev I."/>
        </authorList>
    </citation>
    <scope>NUCLEOTIDE SEQUENCE</scope>
    <source>
        <strain evidence="5">CBS 675.92</strain>
    </source>
</reference>
<feature type="region of interest" description="Disordered" evidence="1">
    <location>
        <begin position="411"/>
        <end position="447"/>
    </location>
</feature>
<evidence type="ECO:0000256" key="2">
    <source>
        <dbReference type="SAM" id="Phobius"/>
    </source>
</evidence>
<accession>A0A6A5TYY2</accession>
<feature type="transmembrane region" description="Helical" evidence="2">
    <location>
        <begin position="226"/>
        <end position="250"/>
    </location>
</feature>
<name>A0A6A5TYY2_9PLEO</name>
<feature type="compositionally biased region" description="Basic and acidic residues" evidence="1">
    <location>
        <begin position="425"/>
        <end position="437"/>
    </location>
</feature>
<proteinExistence type="predicted"/>
<feature type="chain" id="PRO_5025663431" evidence="3">
    <location>
        <begin position="30"/>
        <end position="472"/>
    </location>
</feature>
<feature type="signal peptide" evidence="3">
    <location>
        <begin position="1"/>
        <end position="29"/>
    </location>
</feature>
<dbReference type="SUPFAM" id="SSF49344">
    <property type="entry name" value="CBD9-like"/>
    <property type="match status" value="1"/>
</dbReference>
<dbReference type="InterPro" id="IPR005018">
    <property type="entry name" value="DOMON_domain"/>
</dbReference>
<dbReference type="SMART" id="SM00664">
    <property type="entry name" value="DoH"/>
    <property type="match status" value="1"/>
</dbReference>
<sequence>MMNMSALRWRERGVVALLVLTIFTTGLRAQNTTAASTFFLKKTETQFSISLAKDSTDVFIYFTSPAYSWVGVGFGEGMKDALMFVLYANEKGDNITVSPRIATGHSEPTFSSDIKLAVLPGSGIIDEMFVLKANCRSCRVWPNNFLNTESTAQPMIYAFGPGNRLNSNSPNAPLKRHFKYGKFTMDMRQATSTSGNGKGEVPSPSSSLSGVALQGEMHRDHDRKNLAHAILGCLALFVLWPINVLIAGFLRNIKIHVGFSVGIMVFLVISYALGIATSGQFNRSKSFNSPHQIFAFIALAPILLLSLLPAKPLATLRPWIPRLHTPLTTLTLTTLIITGGLGLHLSSSPTPIILAYVAIALVVFVFLSLVQLCIRRRGSAYARATTRRRLGDEDEQDFGLADYLAKRKLESRTTSQASSPPTTWEQEREREQYERARSASQASYNRGVFGGGTMPGPHYMMNMHPGVPVTFK</sequence>
<dbReference type="EMBL" id="ML976988">
    <property type="protein sequence ID" value="KAF1957845.1"/>
    <property type="molecule type" value="Genomic_DNA"/>
</dbReference>
<keyword evidence="2" id="KW-1133">Transmembrane helix</keyword>
<feature type="transmembrane region" description="Helical" evidence="2">
    <location>
        <begin position="352"/>
        <end position="374"/>
    </location>
</feature>
<keyword evidence="6" id="KW-1185">Reference proteome</keyword>
<evidence type="ECO:0000313" key="6">
    <source>
        <dbReference type="Proteomes" id="UP000800035"/>
    </source>
</evidence>
<keyword evidence="3" id="KW-0732">Signal</keyword>
<gene>
    <name evidence="5" type="ORF">CC80DRAFT_559853</name>
</gene>
<evidence type="ECO:0000256" key="3">
    <source>
        <dbReference type="SAM" id="SignalP"/>
    </source>
</evidence>
<protein>
    <submittedName>
        <fullName evidence="5">CBD9-like protein</fullName>
    </submittedName>
</protein>
<dbReference type="OrthoDB" id="19261at2759"/>
<evidence type="ECO:0000313" key="5">
    <source>
        <dbReference type="EMBL" id="KAF1957845.1"/>
    </source>
</evidence>
<feature type="transmembrane region" description="Helical" evidence="2">
    <location>
        <begin position="257"/>
        <end position="281"/>
    </location>
</feature>
<feature type="domain" description="DOMON" evidence="4">
    <location>
        <begin position="69"/>
        <end position="160"/>
    </location>
</feature>
<feature type="compositionally biased region" description="Polar residues" evidence="1">
    <location>
        <begin position="412"/>
        <end position="424"/>
    </location>
</feature>
<dbReference type="Gene3D" id="2.60.40.1210">
    <property type="entry name" value="Cellobiose dehydrogenase, cytochrome domain"/>
    <property type="match status" value="1"/>
</dbReference>
<organism evidence="5 6">
    <name type="scientific">Byssothecium circinans</name>
    <dbReference type="NCBI Taxonomy" id="147558"/>
    <lineage>
        <taxon>Eukaryota</taxon>
        <taxon>Fungi</taxon>
        <taxon>Dikarya</taxon>
        <taxon>Ascomycota</taxon>
        <taxon>Pezizomycotina</taxon>
        <taxon>Dothideomycetes</taxon>
        <taxon>Pleosporomycetidae</taxon>
        <taxon>Pleosporales</taxon>
        <taxon>Massarineae</taxon>
        <taxon>Massarinaceae</taxon>
        <taxon>Byssothecium</taxon>
    </lineage>
</organism>
<evidence type="ECO:0000256" key="1">
    <source>
        <dbReference type="SAM" id="MobiDB-lite"/>
    </source>
</evidence>